<keyword evidence="5 9" id="KW-0695">RNA-directed DNA polymerase</keyword>
<dbReference type="Proteomes" id="UP000342300">
    <property type="component" value="Unassembled WGS sequence"/>
</dbReference>
<dbReference type="AlphaFoldDB" id="A0A6A7RYA9"/>
<name>A0A6A7RYA9_9PROT</name>
<accession>A0A6A7RYA9</accession>
<dbReference type="GO" id="GO:0003723">
    <property type="term" value="F:RNA binding"/>
    <property type="evidence" value="ECO:0007669"/>
    <property type="project" value="InterPro"/>
</dbReference>
<evidence type="ECO:0000256" key="6">
    <source>
        <dbReference type="ARBA" id="ARBA00023118"/>
    </source>
</evidence>
<keyword evidence="1" id="KW-0808">Transferase</keyword>
<proteinExistence type="inferred from homology"/>
<evidence type="ECO:0000313" key="9">
    <source>
        <dbReference type="EMBL" id="MQM32090.1"/>
    </source>
</evidence>
<organism evidence="9 10">
    <name type="scientific">Candidatus Accumulibacter phosphatis</name>
    <dbReference type="NCBI Taxonomy" id="327160"/>
    <lineage>
        <taxon>Bacteria</taxon>
        <taxon>Pseudomonadati</taxon>
        <taxon>Pseudomonadota</taxon>
        <taxon>Betaproteobacteria</taxon>
        <taxon>Candidatus Accumulibacter</taxon>
    </lineage>
</organism>
<evidence type="ECO:0000256" key="1">
    <source>
        <dbReference type="ARBA" id="ARBA00022679"/>
    </source>
</evidence>
<dbReference type="PROSITE" id="PS50878">
    <property type="entry name" value="RT_POL"/>
    <property type="match status" value="1"/>
</dbReference>
<dbReference type="InterPro" id="IPR043502">
    <property type="entry name" value="DNA/RNA_pol_sf"/>
</dbReference>
<keyword evidence="2" id="KW-0548">Nucleotidyltransferase</keyword>
<keyword evidence="6" id="KW-0051">Antiviral defense</keyword>
<reference evidence="9 10" key="1">
    <citation type="submission" date="2017-09" db="EMBL/GenBank/DDBJ databases">
        <title>Metagenomic Analysis Reveals Denitrifying Candidatus Accumulibacter and Flanking Population as a Source of N2O.</title>
        <authorList>
            <person name="Gao H."/>
            <person name="Mao Y."/>
            <person name="Zhao X."/>
            <person name="Liu W.-T."/>
            <person name="Zhang T."/>
            <person name="Wells G."/>
        </authorList>
    </citation>
    <scope>NUCLEOTIDE SEQUENCE [LARGE SCALE GENOMIC DNA]</scope>
    <source>
        <strain evidence="9">CANDO_2_IC</strain>
    </source>
</reference>
<dbReference type="CDD" id="cd03487">
    <property type="entry name" value="RT_Bac_retron_II"/>
    <property type="match status" value="1"/>
</dbReference>
<evidence type="ECO:0000256" key="3">
    <source>
        <dbReference type="ARBA" id="ARBA00022723"/>
    </source>
</evidence>
<comment type="similarity">
    <text evidence="7">Belongs to the bacterial reverse transcriptase family.</text>
</comment>
<dbReference type="GO" id="GO:0046872">
    <property type="term" value="F:metal ion binding"/>
    <property type="evidence" value="ECO:0007669"/>
    <property type="project" value="UniProtKB-KW"/>
</dbReference>
<evidence type="ECO:0000256" key="2">
    <source>
        <dbReference type="ARBA" id="ARBA00022695"/>
    </source>
</evidence>
<dbReference type="EMBL" id="PDHS01000438">
    <property type="protein sequence ID" value="MQM32090.1"/>
    <property type="molecule type" value="Genomic_DNA"/>
</dbReference>
<evidence type="ECO:0000259" key="8">
    <source>
        <dbReference type="PROSITE" id="PS50878"/>
    </source>
</evidence>
<evidence type="ECO:0000256" key="5">
    <source>
        <dbReference type="ARBA" id="ARBA00022918"/>
    </source>
</evidence>
<keyword evidence="4" id="KW-0460">Magnesium</keyword>
<evidence type="ECO:0000256" key="7">
    <source>
        <dbReference type="ARBA" id="ARBA00034120"/>
    </source>
</evidence>
<dbReference type="InterPro" id="IPR000477">
    <property type="entry name" value="RT_dom"/>
</dbReference>
<evidence type="ECO:0000256" key="4">
    <source>
        <dbReference type="ARBA" id="ARBA00022842"/>
    </source>
</evidence>
<dbReference type="PRINTS" id="PR00866">
    <property type="entry name" value="RNADNAPOLMS"/>
</dbReference>
<evidence type="ECO:0000313" key="10">
    <source>
        <dbReference type="Proteomes" id="UP000342300"/>
    </source>
</evidence>
<protein>
    <submittedName>
        <fullName evidence="9">Reverse transcriptase</fullName>
    </submittedName>
</protein>
<gene>
    <name evidence="9" type="ORF">CRU78_16900</name>
</gene>
<sequence>MTQYNPEKKASGSIAGLDNLCSALDIHRSELDEALALSSSARYTARSIHKKDGSLRVVHNPHYLIRKIQRRINRRIFSNASLIRWPDHIFGSIPNQSSDDGVPIAKDYMSCASRHCEAKSVLTLDIKNFFDNIHATLVRSVFLDFFKYCPEVSDALSDICCLDSHLVQGALTSSYIACLCMHDIEGSVVEKLNRKGLVYTRLVDDINISSRISQYDFYYAISMVDNMLLEKGLQLNLDKKRVQYISTEPLTVHGLRIAFKEPRLPADEVRRIRAAVRNIETIASERDYRTTHAYRKDFNRCMGRVNKLSRVGHNQHKLLVGRLKRVFPLPSKKDIDRVTTIVTKLEADSGQKKGTYWYWRRFYLAHERLTILNRSFPHAAQDLRQRLKLLKPLYE</sequence>
<feature type="domain" description="Reverse transcriptase" evidence="8">
    <location>
        <begin position="29"/>
        <end position="257"/>
    </location>
</feature>
<dbReference type="Pfam" id="PF00078">
    <property type="entry name" value="RVT_1"/>
    <property type="match status" value="1"/>
</dbReference>
<dbReference type="GO" id="GO:0051607">
    <property type="term" value="P:defense response to virus"/>
    <property type="evidence" value="ECO:0007669"/>
    <property type="project" value="UniProtKB-KW"/>
</dbReference>
<dbReference type="InterPro" id="IPR000123">
    <property type="entry name" value="Reverse_transcriptase_msDNA"/>
</dbReference>
<keyword evidence="3" id="KW-0479">Metal-binding</keyword>
<comment type="caution">
    <text evidence="9">The sequence shown here is derived from an EMBL/GenBank/DDBJ whole genome shotgun (WGS) entry which is preliminary data.</text>
</comment>
<dbReference type="GO" id="GO:0003964">
    <property type="term" value="F:RNA-directed DNA polymerase activity"/>
    <property type="evidence" value="ECO:0007669"/>
    <property type="project" value="UniProtKB-KW"/>
</dbReference>
<dbReference type="SUPFAM" id="SSF56672">
    <property type="entry name" value="DNA/RNA polymerases"/>
    <property type="match status" value="1"/>
</dbReference>